<dbReference type="EMBL" id="DXBZ01000029">
    <property type="protein sequence ID" value="HIZ17728.1"/>
    <property type="molecule type" value="Genomic_DNA"/>
</dbReference>
<feature type="region of interest" description="Disordered" evidence="6">
    <location>
        <begin position="1055"/>
        <end position="1078"/>
    </location>
</feature>
<keyword evidence="2" id="KW-0134">Cell wall</keyword>
<dbReference type="GO" id="GO:0030313">
    <property type="term" value="C:cell envelope"/>
    <property type="evidence" value="ECO:0007669"/>
    <property type="project" value="UniProtKB-SubCell"/>
</dbReference>
<reference evidence="9" key="1">
    <citation type="journal article" date="2021" name="PeerJ">
        <title>Extensive microbial diversity within the chicken gut microbiome revealed by metagenomics and culture.</title>
        <authorList>
            <person name="Gilroy R."/>
            <person name="Ravi A."/>
            <person name="Getino M."/>
            <person name="Pursley I."/>
            <person name="Horton D.L."/>
            <person name="Alikhan N.F."/>
            <person name="Baker D."/>
            <person name="Gharbi K."/>
            <person name="Hall N."/>
            <person name="Watson M."/>
            <person name="Adriaenssens E.M."/>
            <person name="Foster-Nyarko E."/>
            <person name="Jarju S."/>
            <person name="Secka A."/>
            <person name="Antonio M."/>
            <person name="Oren A."/>
            <person name="Chaudhuri R.R."/>
            <person name="La Ragione R."/>
            <person name="Hildebrand F."/>
            <person name="Pallen M.J."/>
        </authorList>
    </citation>
    <scope>NUCLEOTIDE SEQUENCE</scope>
    <source>
        <strain evidence="9">ChiHecolR3B27-1887</strain>
    </source>
</reference>
<evidence type="ECO:0000313" key="9">
    <source>
        <dbReference type="EMBL" id="HIZ17728.1"/>
    </source>
</evidence>
<evidence type="ECO:0000256" key="7">
    <source>
        <dbReference type="SAM" id="SignalP"/>
    </source>
</evidence>
<organism evidence="9 10">
    <name type="scientific">Candidatus Olsenella stercoravium</name>
    <dbReference type="NCBI Taxonomy" id="2838713"/>
    <lineage>
        <taxon>Bacteria</taxon>
        <taxon>Bacillati</taxon>
        <taxon>Actinomycetota</taxon>
        <taxon>Coriobacteriia</taxon>
        <taxon>Coriobacteriales</taxon>
        <taxon>Atopobiaceae</taxon>
        <taxon>Olsenella</taxon>
    </lineage>
</organism>
<protein>
    <submittedName>
        <fullName evidence="9">InlB B-repeat-containing protein</fullName>
    </submittedName>
</protein>
<dbReference type="AlphaFoldDB" id="A0A9D2INM1"/>
<keyword evidence="3" id="KW-0964">Secreted</keyword>
<feature type="domain" description="Gram-positive cocci surface proteins LPxTG" evidence="8">
    <location>
        <begin position="1071"/>
        <end position="1105"/>
    </location>
</feature>
<name>A0A9D2INM1_9ACTN</name>
<dbReference type="Pfam" id="PF09479">
    <property type="entry name" value="Flg_new"/>
    <property type="match status" value="1"/>
</dbReference>
<dbReference type="InterPro" id="IPR019931">
    <property type="entry name" value="LPXTG_anchor"/>
</dbReference>
<dbReference type="InterPro" id="IPR013378">
    <property type="entry name" value="InlB-like_B-rpt"/>
</dbReference>
<dbReference type="Gene3D" id="2.60.40.4270">
    <property type="entry name" value="Listeria-Bacteroides repeat domain"/>
    <property type="match status" value="1"/>
</dbReference>
<evidence type="ECO:0000313" key="10">
    <source>
        <dbReference type="Proteomes" id="UP000824029"/>
    </source>
</evidence>
<evidence type="ECO:0000259" key="8">
    <source>
        <dbReference type="PROSITE" id="PS50847"/>
    </source>
</evidence>
<evidence type="ECO:0000256" key="3">
    <source>
        <dbReference type="ARBA" id="ARBA00022525"/>
    </source>
</evidence>
<gene>
    <name evidence="9" type="ORF">IAA22_01245</name>
</gene>
<feature type="signal peptide" evidence="7">
    <location>
        <begin position="1"/>
        <end position="31"/>
    </location>
</feature>
<dbReference type="Proteomes" id="UP000824029">
    <property type="component" value="Unassembled WGS sequence"/>
</dbReference>
<proteinExistence type="predicted"/>
<reference evidence="9" key="2">
    <citation type="submission" date="2021-04" db="EMBL/GenBank/DDBJ databases">
        <authorList>
            <person name="Gilroy R."/>
        </authorList>
    </citation>
    <scope>NUCLEOTIDE SEQUENCE</scope>
    <source>
        <strain evidence="9">ChiHecolR3B27-1887</strain>
    </source>
</reference>
<comment type="subcellular location">
    <subcellularLocation>
        <location evidence="1">Cell envelope</location>
    </subcellularLocation>
</comment>
<keyword evidence="4 7" id="KW-0732">Signal</keyword>
<dbReference type="InterPro" id="IPR006311">
    <property type="entry name" value="TAT_signal"/>
</dbReference>
<evidence type="ECO:0000256" key="4">
    <source>
        <dbReference type="ARBA" id="ARBA00022729"/>
    </source>
</evidence>
<dbReference type="PROSITE" id="PS50847">
    <property type="entry name" value="GRAM_POS_ANCHORING"/>
    <property type="match status" value="1"/>
</dbReference>
<dbReference type="PROSITE" id="PS51318">
    <property type="entry name" value="TAT"/>
    <property type="match status" value="1"/>
</dbReference>
<sequence length="1105" mass="112865">MRTRRTWGRLLAALAVALVAAVGLAPRAAWADNGNVARVGETEYATLKEAIENAPKNGTEWDIALIADAAIDGLTIAPTGSNISLDLDGHTVTASKTVQIRGSFVILDSSPGEGKIEGSASTLLSVNAIGAKLLLESGSVSTTGATGVAVNNAQGTFEMTGGQLGAKTNAVRASFGTTSILGGEINGAISIEGSVAGATPSVTIGGGDQGVPTINGDVELGLAGAELNILSGNFANDVSALLPSGKQSVQEGGNWSVKPLDAEEDAAAKVVSADGTVKLYQVASTALADLSDGDTLTLLKDSEAQLVVGGITATVDLGGHKLSSSANPVVNVNASDTNLTITNGSIVSTCEDAEGAIVGVYHGSDALQNVTLTLEEVELSATHSGGAGIIVQGNNVDNSVTLRSCELSVPSDVMGIYFPPADSVLNVIDTKITAGTGIGLKGGVLSVEGTSSITATGEKLTPGEPESSGIAETGDAIYIEGNYTDREVTLNVKGGTLESENGFAVQKLHDGGRGEDAPVEIVISGGSFSSEPAEEWFAEGYKAEQNEDGSWGVTIPNPVAEVNGQRYPSLTAAVSSASDGDTITLLADADTSPLTIDKGVVLDLGGHTLSLIGKTGKDEAGITFTNGASTIKNGTIVDTCQIARSFAVVITGQDTSLVMEDAAVTVEVPKSGDGYGMRVLDGAELTLNEGATVNSAPVDGNTGYIYGITVFGNKSGATFDEETATKLTVNEGATVEAYAFAVSGNGDGKKDNTLITINGGTLVSEAGPAIYHPQYGKLVINGGMLDGCSGVEIRAGELVVNGGTIKGDTSQTIVYPKDQIGGGNSVDGGGIIVAQHSTKLPVKVTVAGGTIEANTAFIQHNVMGNDQASIDKIEMSITGGEFVGALRSDNFKDADGKGFVSGGSFSDRAVGDYLAPDAAVAVNDDETPYDIFPSTDEALENGGAHAVVDKQGNTWVFTDKDAASSFAGENGSKVETVTHTVTFDDCLPSTTNQVVEVENGSPVTKPTDPVCEGWKFLGWYEFANGSYAVEPYDFAAPVRSNLTLYAKWEQIEEEPEVTLQNPSESEKDDGLAQTGDVTSFPPAVVAGAAGLTAAVGALTLRRRSK</sequence>
<keyword evidence="5" id="KW-0572">Peptidoglycan-anchor</keyword>
<accession>A0A9D2INM1</accession>
<evidence type="ECO:0000256" key="1">
    <source>
        <dbReference type="ARBA" id="ARBA00004196"/>
    </source>
</evidence>
<evidence type="ECO:0000256" key="2">
    <source>
        <dbReference type="ARBA" id="ARBA00022512"/>
    </source>
</evidence>
<comment type="caution">
    <text evidence="9">The sequence shown here is derived from an EMBL/GenBank/DDBJ whole genome shotgun (WGS) entry which is preliminary data.</text>
</comment>
<evidence type="ECO:0000256" key="6">
    <source>
        <dbReference type="SAM" id="MobiDB-lite"/>
    </source>
</evidence>
<dbReference type="InterPro" id="IPR042229">
    <property type="entry name" value="Listeria/Bacterioides_rpt_sf"/>
</dbReference>
<evidence type="ECO:0000256" key="5">
    <source>
        <dbReference type="ARBA" id="ARBA00023088"/>
    </source>
</evidence>
<feature type="chain" id="PRO_5039191733" evidence="7">
    <location>
        <begin position="32"/>
        <end position="1105"/>
    </location>
</feature>